<evidence type="ECO:0000256" key="3">
    <source>
        <dbReference type="ARBA" id="ARBA00022827"/>
    </source>
</evidence>
<dbReference type="InterPro" id="IPR009100">
    <property type="entry name" value="AcylCoA_DH/oxidase_NM_dom_sf"/>
</dbReference>
<dbReference type="InterPro" id="IPR009075">
    <property type="entry name" value="AcylCo_DH/oxidase_C"/>
</dbReference>
<keyword evidence="3" id="KW-0274">FAD</keyword>
<dbReference type="Proteomes" id="UP000193566">
    <property type="component" value="Unassembled WGS sequence"/>
</dbReference>
<reference evidence="6 7" key="1">
    <citation type="submission" date="2017-04" db="EMBL/GenBank/DDBJ databases">
        <authorList>
            <person name="Varghese N."/>
            <person name="Submissions S."/>
        </authorList>
    </citation>
    <scope>NUCLEOTIDE SEQUENCE [LARGE SCALE GENOMIC DNA]</scope>
    <source>
        <strain evidence="6 7">J3</strain>
    </source>
</reference>
<name>A0ABY1MHA4_RHORH</name>
<proteinExistence type="inferred from homology"/>
<keyword evidence="4" id="KW-0560">Oxidoreductase</keyword>
<keyword evidence="7" id="KW-1185">Reference proteome</keyword>
<organism evidence="6 7">
    <name type="scientific">Rhodococcus rhodochrous J3</name>
    <dbReference type="NCBI Taxonomy" id="903528"/>
    <lineage>
        <taxon>Bacteria</taxon>
        <taxon>Bacillati</taxon>
        <taxon>Actinomycetota</taxon>
        <taxon>Actinomycetes</taxon>
        <taxon>Mycobacteriales</taxon>
        <taxon>Nocardiaceae</taxon>
        <taxon>Rhodococcus</taxon>
    </lineage>
</organism>
<dbReference type="EMBL" id="FXAV01000019">
    <property type="protein sequence ID" value="SMG56065.1"/>
    <property type="molecule type" value="Genomic_DNA"/>
</dbReference>
<evidence type="ECO:0000256" key="1">
    <source>
        <dbReference type="ARBA" id="ARBA00009347"/>
    </source>
</evidence>
<dbReference type="PANTHER" id="PTHR43884">
    <property type="entry name" value="ACYL-COA DEHYDROGENASE"/>
    <property type="match status" value="1"/>
</dbReference>
<dbReference type="Gene3D" id="1.20.140.10">
    <property type="entry name" value="Butyryl-CoA Dehydrogenase, subunit A, domain 3"/>
    <property type="match status" value="1"/>
</dbReference>
<comment type="caution">
    <text evidence="6">The sequence shown here is derived from an EMBL/GenBank/DDBJ whole genome shotgun (WGS) entry which is preliminary data.</text>
</comment>
<dbReference type="InterPro" id="IPR046373">
    <property type="entry name" value="Acyl-CoA_Oxase/DH_mid-dom_sf"/>
</dbReference>
<dbReference type="PANTHER" id="PTHR43884:SF20">
    <property type="entry name" value="ACYL-COA DEHYDROGENASE FADE28"/>
    <property type="match status" value="1"/>
</dbReference>
<accession>A0ABY1MHA4</accession>
<dbReference type="SUPFAM" id="SSF47203">
    <property type="entry name" value="Acyl-CoA dehydrogenase C-terminal domain-like"/>
    <property type="match status" value="1"/>
</dbReference>
<dbReference type="Gene3D" id="2.40.110.10">
    <property type="entry name" value="Butyryl-CoA Dehydrogenase, subunit A, domain 2"/>
    <property type="match status" value="1"/>
</dbReference>
<dbReference type="InterPro" id="IPR036250">
    <property type="entry name" value="AcylCo_DH-like_C"/>
</dbReference>
<evidence type="ECO:0000256" key="2">
    <source>
        <dbReference type="ARBA" id="ARBA00022630"/>
    </source>
</evidence>
<dbReference type="Pfam" id="PF00441">
    <property type="entry name" value="Acyl-CoA_dh_1"/>
    <property type="match status" value="1"/>
</dbReference>
<evidence type="ECO:0000256" key="4">
    <source>
        <dbReference type="ARBA" id="ARBA00023002"/>
    </source>
</evidence>
<evidence type="ECO:0000259" key="5">
    <source>
        <dbReference type="Pfam" id="PF00441"/>
    </source>
</evidence>
<dbReference type="RefSeq" id="WP_085470393.1">
    <property type="nucleotide sequence ID" value="NZ_FXAV01000019.1"/>
</dbReference>
<gene>
    <name evidence="6" type="ORF">SAMN02745947_04752</name>
</gene>
<keyword evidence="2" id="KW-0285">Flavoprotein</keyword>
<evidence type="ECO:0000313" key="6">
    <source>
        <dbReference type="EMBL" id="SMG56065.1"/>
    </source>
</evidence>
<comment type="similarity">
    <text evidence="1">Belongs to the acyl-CoA dehydrogenase family.</text>
</comment>
<evidence type="ECO:0000313" key="7">
    <source>
        <dbReference type="Proteomes" id="UP000193566"/>
    </source>
</evidence>
<feature type="domain" description="Acyl-CoA dehydrogenase/oxidase C-terminal" evidence="5">
    <location>
        <begin position="217"/>
        <end position="335"/>
    </location>
</feature>
<dbReference type="SUPFAM" id="SSF56645">
    <property type="entry name" value="Acyl-CoA dehydrogenase NM domain-like"/>
    <property type="match status" value="1"/>
</dbReference>
<protein>
    <submittedName>
        <fullName evidence="6">Acyl-CoA dehydrogenase</fullName>
    </submittedName>
</protein>
<sequence>MELAWGEDFAALADVSKSVFARYSPLEDRSNTVPFADQVAQFAELGWLQLGDPTGADADSPSLATIAGIFVEAGRALAATPLLELAMSRDTALVIGTDEATGLAKRIGNGEAVVVPVFPSPEWGSAVTYENGTLDGVALAVDHAGDADSFLVYASGSESVVAVVEASSATAVEAMPNMGGYPMFAVTFDKVPVADGAVLARGADADRAVEVAEQRGAVLRAAQLYGAGLKLLDITVLYAQQRHQFGGPIGRFQAVQYLCTDLAIAAHFTSVHARSAAAALDAGLDPQPHIGLMRKQAAKAAQEIVHSAHEVHAGIGYMIESNVHLFTDAAKRWQFDFGSAARNDADIVDALDRIYTGTGR</sequence>